<sequence>MKKGICLGVIIVCLSALIYVYNPMDNKEKYNLVDKEHLSSGVVHKGIKGVVDFVYDEEENLYIAYKDKIQFINKKGYSKNIFKNKKMDIKSLEYSNGKLYFSSFCSIYEYDLVKNINKEIVKNLPNKGDYNESLLKIKDNYMYISVGAATNSGVVGEDNKWLKDYPENCDISPNDISLKGDVFNNTGAFVAYDKKNEKGEIIKGVTPGNSSVLIYNLETNAMETYAWGIRNIKGMDFNSEEKLIASVGGIEDRGARPLKNDVDYIYSLKKNVWYGFPDYSGGDPVNSPRFQDDNSKTQEFILDKHPNYNPPSPIYQHDSIDSLSCLAIDKNGYVGEKDDIYFYDYKGKTLLKCNKENIITEELNVSEGEITKIKIFKDNIYILDKKSGIIYKIGKK</sequence>
<evidence type="ECO:0000313" key="1">
    <source>
        <dbReference type="EMBL" id="SHH56115.1"/>
    </source>
</evidence>
<name>A0A1M5TZ63_9CLOT</name>
<organism evidence="1 2">
    <name type="scientific">Clostridium collagenovorans DSM 3089</name>
    <dbReference type="NCBI Taxonomy" id="1121306"/>
    <lineage>
        <taxon>Bacteria</taxon>
        <taxon>Bacillati</taxon>
        <taxon>Bacillota</taxon>
        <taxon>Clostridia</taxon>
        <taxon>Eubacteriales</taxon>
        <taxon>Clostridiaceae</taxon>
        <taxon>Clostridium</taxon>
    </lineage>
</organism>
<dbReference type="Proteomes" id="UP000184526">
    <property type="component" value="Unassembled WGS sequence"/>
</dbReference>
<dbReference type="SUPFAM" id="SSF50952">
    <property type="entry name" value="Soluble quinoprotein glucose dehydrogenase"/>
    <property type="match status" value="1"/>
</dbReference>
<dbReference type="InterPro" id="IPR011042">
    <property type="entry name" value="6-blade_b-propeller_TolB-like"/>
</dbReference>
<dbReference type="STRING" id="1121306.SAMN02745196_00782"/>
<evidence type="ECO:0000313" key="2">
    <source>
        <dbReference type="Proteomes" id="UP000184526"/>
    </source>
</evidence>
<dbReference type="EMBL" id="FQXP01000003">
    <property type="protein sequence ID" value="SHH56115.1"/>
    <property type="molecule type" value="Genomic_DNA"/>
</dbReference>
<accession>A0A1M5TZ63</accession>
<dbReference type="Gene3D" id="2.120.10.30">
    <property type="entry name" value="TolB, C-terminal domain"/>
    <property type="match status" value="1"/>
</dbReference>
<proteinExistence type="predicted"/>
<dbReference type="AlphaFoldDB" id="A0A1M5TZ63"/>
<evidence type="ECO:0008006" key="3">
    <source>
        <dbReference type="Google" id="ProtNLM"/>
    </source>
</evidence>
<gene>
    <name evidence="1" type="ORF">SAMN02745196_00782</name>
</gene>
<dbReference type="RefSeq" id="WP_072830229.1">
    <property type="nucleotide sequence ID" value="NZ_FQXP01000003.1"/>
</dbReference>
<dbReference type="OrthoDB" id="9770043at2"/>
<dbReference type="InterPro" id="IPR011041">
    <property type="entry name" value="Quinoprot_gluc/sorb_DH_b-prop"/>
</dbReference>
<keyword evidence="2" id="KW-1185">Reference proteome</keyword>
<reference evidence="1 2" key="1">
    <citation type="submission" date="2016-11" db="EMBL/GenBank/DDBJ databases">
        <authorList>
            <person name="Jaros S."/>
            <person name="Januszkiewicz K."/>
            <person name="Wedrychowicz H."/>
        </authorList>
    </citation>
    <scope>NUCLEOTIDE SEQUENCE [LARGE SCALE GENOMIC DNA]</scope>
    <source>
        <strain evidence="1 2">DSM 3089</strain>
    </source>
</reference>
<protein>
    <recommendedName>
        <fullName evidence="3">Glucose / Sorbosone dehydrogenase</fullName>
    </recommendedName>
</protein>